<name>A0A8S5M6Y8_9CAUD</name>
<dbReference type="EMBL" id="BK014839">
    <property type="protein sequence ID" value="DAD78077.1"/>
    <property type="molecule type" value="Genomic_DNA"/>
</dbReference>
<protein>
    <submittedName>
        <fullName evidence="1">Tail protein</fullName>
    </submittedName>
</protein>
<organism evidence="1">
    <name type="scientific">Siphoviridae sp. ctrgt10</name>
    <dbReference type="NCBI Taxonomy" id="2826479"/>
    <lineage>
        <taxon>Viruses</taxon>
        <taxon>Duplodnaviria</taxon>
        <taxon>Heunggongvirae</taxon>
        <taxon>Uroviricota</taxon>
        <taxon>Caudoviricetes</taxon>
    </lineage>
</organism>
<evidence type="ECO:0000313" key="1">
    <source>
        <dbReference type="EMBL" id="DAD78077.1"/>
    </source>
</evidence>
<reference evidence="1" key="1">
    <citation type="journal article" date="2021" name="Proc. Natl. Acad. Sci. U.S.A.">
        <title>A Catalog of Tens of Thousands of Viruses from Human Metagenomes Reveals Hidden Associations with Chronic Diseases.</title>
        <authorList>
            <person name="Tisza M.J."/>
            <person name="Buck C.B."/>
        </authorList>
    </citation>
    <scope>NUCLEOTIDE SEQUENCE</scope>
    <source>
        <strain evidence="1">Ctrgt10</strain>
    </source>
</reference>
<accession>A0A8S5M6Y8</accession>
<proteinExistence type="predicted"/>
<sequence length="610" mass="65943">MATLDENITRLNNGKAAIKTALKNKGYTDNSVKNNVALSAAKIDEIAPFIDDISTGTDTSDATAVAENILSGKTAYISSGKVTGIMTNNGAVSKTLTNTNAYTIPAGYHDGNGKVQVSTTNLSASNIKKGVDILGVTGTYEATGTEKGIPWAAVKNLMWTRDKFSNNLTLSTNCTIIDTDTETVYTNSTNTIIYGMWYLGKRYLVYPKASTKVSISGDITLNDLAMFYYETGQGSVTPIYYMLASDPDASREWYEEVSVSSSNSTKNDIVFAYNGFSPSESLYPYRDIAATEAISGATEWHYADDCPFYPGTVYYKTSTIAPISTPSGTVYTDLVKVVCGQNSEGYWWQVKVAKKSMSFSEAYTWGVDFDGYTINFTSNCGTGNMGYSSSVNFSSSVSSDNATAHNNCIYFDGSEMTTKFGSVQQTYMRVPEAKVAISGLHKVTKAYNDISNSMGYTGGTEVTLSEFDSNMTDNGRSITFYVGSMAEATINIADLLDSGEDLGGKTLTIQSITKKGSSNSFMVGFGGFMATSFNGFYSTDGTTYYSCWDLSTSHTFNVGDSFTIPSDSIVRKLSTDGYYGISSGSGIYIMGNENTSEQFKGDWEILVTIE</sequence>